<dbReference type="Gene3D" id="3.40.50.2000">
    <property type="entry name" value="Glycogen Phosphorylase B"/>
    <property type="match status" value="1"/>
</dbReference>
<evidence type="ECO:0000256" key="4">
    <source>
        <dbReference type="ARBA" id="ARBA00022676"/>
    </source>
</evidence>
<dbReference type="PANTHER" id="PTHR30372">
    <property type="entry name" value="LIPID-A-DISACCHARIDE SYNTHASE"/>
    <property type="match status" value="1"/>
</dbReference>
<evidence type="ECO:0000256" key="7">
    <source>
        <dbReference type="ARBA" id="ARBA00048975"/>
    </source>
</evidence>
<name>A0A382ER71_9ZZZZ</name>
<dbReference type="PANTHER" id="PTHR30372:SF4">
    <property type="entry name" value="LIPID-A-DISACCHARIDE SYNTHASE, MITOCHONDRIAL-RELATED"/>
    <property type="match status" value="1"/>
</dbReference>
<gene>
    <name evidence="8" type="ORF">METZ01_LOCUS205171</name>
</gene>
<evidence type="ECO:0000256" key="2">
    <source>
        <dbReference type="ARBA" id="ARBA00022516"/>
    </source>
</evidence>
<accession>A0A382ER71</accession>
<dbReference type="AlphaFoldDB" id="A0A382ER71"/>
<keyword evidence="2" id="KW-0444">Lipid biosynthesis</keyword>
<dbReference type="GO" id="GO:0016020">
    <property type="term" value="C:membrane"/>
    <property type="evidence" value="ECO:0007669"/>
    <property type="project" value="GOC"/>
</dbReference>
<sequence>MKIAISAAETSGDLIASALVKSLLEYQPDCQIEGLVGDKMSDAGCQRLWHIDQVNVMGLSEVVNKLPSLLRLRNSIVKYFSENKPDVFIGVDSPDFNFKIEHKLKQCGVKTVHFISPSVWAWRSNRIKKIKASTDLILCLFPFEVDFYEKHGQRALFVGHPLTEKLQPRQNYKPSKKVLLMPGSREAEIKSLLPELLSTVNLMREQDSKIQFSLALANDHFKVWVEERINKLGIELSVGDAYVKIAQSDLVIVASGTATLEIALLGVPMVVVYKLSGVSYQIVKRLLSTKFISLPNVILGKEVVPELIQDNANGKNIANVAMQIIVSNNSKLVSELRKIHTQLHQEASAQSAKAILEFVNE</sequence>
<comment type="catalytic activity">
    <reaction evidence="7">
        <text>a lipid X + a UDP-2-N,3-O-bis[(3R)-3-hydroxyacyl]-alpha-D-glucosamine = a lipid A disaccharide + UDP + H(+)</text>
        <dbReference type="Rhea" id="RHEA:67828"/>
        <dbReference type="ChEBI" id="CHEBI:15378"/>
        <dbReference type="ChEBI" id="CHEBI:58223"/>
        <dbReference type="ChEBI" id="CHEBI:137748"/>
        <dbReference type="ChEBI" id="CHEBI:176338"/>
        <dbReference type="ChEBI" id="CHEBI:176343"/>
        <dbReference type="EC" id="2.4.1.182"/>
    </reaction>
</comment>
<dbReference type="HAMAP" id="MF_00392">
    <property type="entry name" value="LpxB"/>
    <property type="match status" value="1"/>
</dbReference>
<protein>
    <recommendedName>
        <fullName evidence="1">lipid-A-disaccharide synthase</fullName>
        <ecNumber evidence="1">2.4.1.182</ecNumber>
    </recommendedName>
</protein>
<dbReference type="Pfam" id="PF02684">
    <property type="entry name" value="LpxB"/>
    <property type="match status" value="1"/>
</dbReference>
<dbReference type="EMBL" id="UINC01045494">
    <property type="protein sequence ID" value="SVB52317.1"/>
    <property type="molecule type" value="Genomic_DNA"/>
</dbReference>
<reference evidence="8" key="1">
    <citation type="submission" date="2018-05" db="EMBL/GenBank/DDBJ databases">
        <authorList>
            <person name="Lanie J.A."/>
            <person name="Ng W.-L."/>
            <person name="Kazmierczak K.M."/>
            <person name="Andrzejewski T.M."/>
            <person name="Davidsen T.M."/>
            <person name="Wayne K.J."/>
            <person name="Tettelin H."/>
            <person name="Glass J.I."/>
            <person name="Rusch D."/>
            <person name="Podicherti R."/>
            <person name="Tsui H.-C.T."/>
            <person name="Winkler M.E."/>
        </authorList>
    </citation>
    <scope>NUCLEOTIDE SEQUENCE</scope>
</reference>
<dbReference type="GO" id="GO:0009245">
    <property type="term" value="P:lipid A biosynthetic process"/>
    <property type="evidence" value="ECO:0007669"/>
    <property type="project" value="UniProtKB-KW"/>
</dbReference>
<dbReference type="EC" id="2.4.1.182" evidence="1"/>
<organism evidence="8">
    <name type="scientific">marine metagenome</name>
    <dbReference type="NCBI Taxonomy" id="408172"/>
    <lineage>
        <taxon>unclassified sequences</taxon>
        <taxon>metagenomes</taxon>
        <taxon>ecological metagenomes</taxon>
    </lineage>
</organism>
<dbReference type="NCBIfam" id="TIGR00215">
    <property type="entry name" value="lpxB"/>
    <property type="match status" value="1"/>
</dbReference>
<dbReference type="GO" id="GO:0005543">
    <property type="term" value="F:phospholipid binding"/>
    <property type="evidence" value="ECO:0007669"/>
    <property type="project" value="TreeGrafter"/>
</dbReference>
<dbReference type="GO" id="GO:0008915">
    <property type="term" value="F:lipid-A-disaccharide synthase activity"/>
    <property type="evidence" value="ECO:0007669"/>
    <property type="project" value="UniProtKB-EC"/>
</dbReference>
<evidence type="ECO:0000313" key="8">
    <source>
        <dbReference type="EMBL" id="SVB52317.1"/>
    </source>
</evidence>
<evidence type="ECO:0000256" key="1">
    <source>
        <dbReference type="ARBA" id="ARBA00012687"/>
    </source>
</evidence>
<keyword evidence="3" id="KW-0441">Lipid A biosynthesis</keyword>
<dbReference type="SUPFAM" id="SSF53756">
    <property type="entry name" value="UDP-Glycosyltransferase/glycogen phosphorylase"/>
    <property type="match status" value="1"/>
</dbReference>
<keyword evidence="5" id="KW-0808">Transferase</keyword>
<keyword evidence="4" id="KW-0328">Glycosyltransferase</keyword>
<proteinExistence type="inferred from homology"/>
<evidence type="ECO:0000256" key="5">
    <source>
        <dbReference type="ARBA" id="ARBA00022679"/>
    </source>
</evidence>
<evidence type="ECO:0000256" key="6">
    <source>
        <dbReference type="ARBA" id="ARBA00023098"/>
    </source>
</evidence>
<dbReference type="InterPro" id="IPR003835">
    <property type="entry name" value="Glyco_trans_19"/>
</dbReference>
<evidence type="ECO:0000256" key="3">
    <source>
        <dbReference type="ARBA" id="ARBA00022556"/>
    </source>
</evidence>
<keyword evidence="6" id="KW-0443">Lipid metabolism</keyword>